<proteinExistence type="predicted"/>
<keyword evidence="3" id="KW-1185">Reference proteome</keyword>
<dbReference type="EMBL" id="JXMS01000040">
    <property type="protein sequence ID" value="OBQ45792.1"/>
    <property type="molecule type" value="Genomic_DNA"/>
</dbReference>
<dbReference type="OrthoDB" id="1524740at2"/>
<name>A0A1B7X8Y7_9BACT</name>
<dbReference type="PROSITE" id="PS51257">
    <property type="entry name" value="PROKAR_LIPOPROTEIN"/>
    <property type="match status" value="1"/>
</dbReference>
<comment type="caution">
    <text evidence="2">The sequence shown here is derived from an EMBL/GenBank/DDBJ whole genome shotgun (WGS) entry which is preliminary data.</text>
</comment>
<dbReference type="PATRIC" id="fig|1560234.3.peg.2667"/>
<protein>
    <recommendedName>
        <fullName evidence="4">Lipoprotein</fullName>
    </recommendedName>
</protein>
<evidence type="ECO:0000313" key="3">
    <source>
        <dbReference type="Proteomes" id="UP000091979"/>
    </source>
</evidence>
<evidence type="ECO:0000256" key="1">
    <source>
        <dbReference type="SAM" id="SignalP"/>
    </source>
</evidence>
<reference evidence="2 3" key="1">
    <citation type="submission" date="2015-01" db="EMBL/GenBank/DDBJ databases">
        <title>Desulfovibrio sp. JC271 draft genome sequence.</title>
        <authorList>
            <person name="Shivani Y."/>
            <person name="Subhash Y."/>
            <person name="Sasikala C."/>
            <person name="Ramana C.V."/>
        </authorList>
    </citation>
    <scope>NUCLEOTIDE SEQUENCE [LARGE SCALE GENOMIC DNA]</scope>
    <source>
        <strain evidence="2 3">JC271</strain>
    </source>
</reference>
<accession>A0A1B7X8Y7</accession>
<evidence type="ECO:0000313" key="2">
    <source>
        <dbReference type="EMBL" id="OBQ45792.1"/>
    </source>
</evidence>
<feature type="signal peptide" evidence="1">
    <location>
        <begin position="1"/>
        <end position="21"/>
    </location>
</feature>
<gene>
    <name evidence="2" type="ORF">SP90_15965</name>
</gene>
<dbReference type="RefSeq" id="WP_066858684.1">
    <property type="nucleotide sequence ID" value="NZ_JXMS01000040.1"/>
</dbReference>
<dbReference type="Proteomes" id="UP000091979">
    <property type="component" value="Unassembled WGS sequence"/>
</dbReference>
<organism evidence="2 3">
    <name type="scientific">Halodesulfovibrio spirochaetisodalis</name>
    <dbReference type="NCBI Taxonomy" id="1560234"/>
    <lineage>
        <taxon>Bacteria</taxon>
        <taxon>Pseudomonadati</taxon>
        <taxon>Thermodesulfobacteriota</taxon>
        <taxon>Desulfovibrionia</taxon>
        <taxon>Desulfovibrionales</taxon>
        <taxon>Desulfovibrionaceae</taxon>
        <taxon>Halodesulfovibrio</taxon>
    </lineage>
</organism>
<sequence length="168" mass="18763">MSQKIQLLVVLMLAFALTGCATIASEKKYDIAFSSMKENVSFEIFDDEGTLIKKEKAPATITLDAGSGYFSKSEYTVKWTYADGKTKTTKLKSSIDGWYFGNLVCVWPIGMLIVDPITGAMWKLPETYNDTYAAVVDKIEKEDGKKQLSFVNINSIPAQYRDKLVPVM</sequence>
<feature type="chain" id="PRO_5008600432" description="Lipoprotein" evidence="1">
    <location>
        <begin position="22"/>
        <end position="168"/>
    </location>
</feature>
<dbReference type="AlphaFoldDB" id="A0A1B7X8Y7"/>
<evidence type="ECO:0008006" key="4">
    <source>
        <dbReference type="Google" id="ProtNLM"/>
    </source>
</evidence>
<keyword evidence="1" id="KW-0732">Signal</keyword>